<reference evidence="1" key="3">
    <citation type="submission" date="2020-02" db="EMBL/GenBank/DDBJ databases">
        <authorList>
            <person name="Sarangi A.N."/>
            <person name="Ghosh S."/>
            <person name="Mukherjee M."/>
            <person name="Tripathy S."/>
        </authorList>
    </citation>
    <scope>NUCLEOTIDE SEQUENCE</scope>
    <source>
        <strain evidence="1">BDU141951</strain>
    </source>
</reference>
<reference evidence="1" key="1">
    <citation type="submission" date="2014-11" db="EMBL/GenBank/DDBJ databases">
        <authorList>
            <person name="Malar M.C."/>
            <person name="Sen D."/>
            <person name="Tripathy S."/>
        </authorList>
    </citation>
    <scope>NUCLEOTIDE SEQUENCE</scope>
    <source>
        <strain evidence="1">BDU141951</strain>
    </source>
</reference>
<gene>
    <name evidence="1" type="ORF">QQ91_010970</name>
</gene>
<organism evidence="1">
    <name type="scientific">Lyngbya confervoides BDU141951</name>
    <dbReference type="NCBI Taxonomy" id="1574623"/>
    <lineage>
        <taxon>Bacteria</taxon>
        <taxon>Bacillati</taxon>
        <taxon>Cyanobacteriota</taxon>
        <taxon>Cyanophyceae</taxon>
        <taxon>Oscillatoriophycideae</taxon>
        <taxon>Oscillatoriales</taxon>
        <taxon>Microcoleaceae</taxon>
        <taxon>Lyngbya</taxon>
    </lineage>
</organism>
<protein>
    <submittedName>
        <fullName evidence="1">Uncharacterized protein</fullName>
    </submittedName>
</protein>
<proteinExistence type="predicted"/>
<dbReference type="EMBL" id="JTHE02000003">
    <property type="protein sequence ID" value="NEV67640.1"/>
    <property type="molecule type" value="Genomic_DNA"/>
</dbReference>
<name>A0A0C1YFV7_9CYAN</name>
<sequence length="64" mass="7122">MASHLTIYTPSPRSQHLMQASIVLLVLLTGIASALLVRSQLQRYEMQPHLIPIANGKTWEALGR</sequence>
<accession>A0A0C1YFV7</accession>
<dbReference type="AlphaFoldDB" id="A0A0C1YFV7"/>
<evidence type="ECO:0000313" key="1">
    <source>
        <dbReference type="EMBL" id="NEV67640.1"/>
    </source>
</evidence>
<reference evidence="1" key="2">
    <citation type="journal article" date="2015" name="Genome Announc.">
        <title>Draft Genome Sequence of Filamentous Marine Cyanobacterium Lyngbya confervoides Strain BDU141951.</title>
        <authorList>
            <person name="Chandrababunaidu M.M."/>
            <person name="Sen D."/>
            <person name="Tripathy S."/>
        </authorList>
    </citation>
    <scope>NUCLEOTIDE SEQUENCE</scope>
    <source>
        <strain evidence="1">BDU141951</strain>
    </source>
</reference>
<comment type="caution">
    <text evidence="1">The sequence shown here is derived from an EMBL/GenBank/DDBJ whole genome shotgun (WGS) entry which is preliminary data.</text>
</comment>